<accession>A0ABV8Q0I2</accession>
<gene>
    <name evidence="1" type="ORF">ACFOW1_13505</name>
</gene>
<protein>
    <submittedName>
        <fullName evidence="1">Uncharacterized protein</fullName>
    </submittedName>
</protein>
<dbReference type="Gene3D" id="3.10.20.310">
    <property type="entry name" value="membrane protein fhac"/>
    <property type="match status" value="1"/>
</dbReference>
<keyword evidence="2" id="KW-1185">Reference proteome</keyword>
<dbReference type="Proteomes" id="UP001595906">
    <property type="component" value="Unassembled WGS sequence"/>
</dbReference>
<evidence type="ECO:0000313" key="1">
    <source>
        <dbReference type="EMBL" id="MFC4232913.1"/>
    </source>
</evidence>
<dbReference type="EMBL" id="JBHSDC010000027">
    <property type="protein sequence ID" value="MFC4232913.1"/>
    <property type="molecule type" value="Genomic_DNA"/>
</dbReference>
<evidence type="ECO:0000313" key="2">
    <source>
        <dbReference type="Proteomes" id="UP001595906"/>
    </source>
</evidence>
<sequence length="592" mass="68200">MAQPKKNATADTFFLAKKRGLLGKIGRLVSIDPPNDTIGATINNVSPFLLFKDKKINHIKITNITFGGSVNDTSKLRKSLFLRLADDLHVVTREKIIRNNLFFKEGDRLFPNLVADNERFLRDLSYIQDARILVQPSVGDNDAVDIIVVYKDVFSVSGTGSGSPRNAYLEIKEDNFMGQAQRIIARQYYDLDRNKKYGVGLEYTKRNIKGTFVDFTIGYSDITPTFNSGRREETVFYTRFDLPLVSPYSLWTGSVENAIHTTVNRYVSDSLFNSDFNYKYRQIDAWVGYNISGKLAFDEGTIRKTKQFLAIRATARKFFETPSLYHDRYVYQYANLNSVLAAYTIFKQEYYRTNFIYGFGRNEDVPEGFNYSLIAGWADRSDVSRPYLGLDLQRNYFTSTKNYFNYTFRMGSYLNKNELQDVGMVLSVESFTKLRKIANSRWFTRHFINASISQQYRRTLDEPIRLNSMFGIEEFNSDSATLSDTRLSIGCTSVFYNTLKLSGFSFAPFVFTNLSYLKPIGLNFNKGDIYGSFGAGVRSRNENLIFGTMELKAFYYPRTTINMNPLNVTFTTDLRFKYNSQYVKRPDFVTLN</sequence>
<comment type="caution">
    <text evidence="1">The sequence shown here is derived from an EMBL/GenBank/DDBJ whole genome shotgun (WGS) entry which is preliminary data.</text>
</comment>
<name>A0ABV8Q0I2_9BACT</name>
<dbReference type="RefSeq" id="WP_379014955.1">
    <property type="nucleotide sequence ID" value="NZ_JBHSDC010000027.1"/>
</dbReference>
<organism evidence="1 2">
    <name type="scientific">Parasediminibacterium paludis</name>
    <dbReference type="NCBI Taxonomy" id="908966"/>
    <lineage>
        <taxon>Bacteria</taxon>
        <taxon>Pseudomonadati</taxon>
        <taxon>Bacteroidota</taxon>
        <taxon>Chitinophagia</taxon>
        <taxon>Chitinophagales</taxon>
        <taxon>Chitinophagaceae</taxon>
        <taxon>Parasediminibacterium</taxon>
    </lineage>
</organism>
<proteinExistence type="predicted"/>
<reference evidence="2" key="1">
    <citation type="journal article" date="2019" name="Int. J. Syst. Evol. Microbiol.">
        <title>The Global Catalogue of Microorganisms (GCM) 10K type strain sequencing project: providing services to taxonomists for standard genome sequencing and annotation.</title>
        <authorList>
            <consortium name="The Broad Institute Genomics Platform"/>
            <consortium name="The Broad Institute Genome Sequencing Center for Infectious Disease"/>
            <person name="Wu L."/>
            <person name="Ma J."/>
        </authorList>
    </citation>
    <scope>NUCLEOTIDE SEQUENCE [LARGE SCALE GENOMIC DNA]</scope>
    <source>
        <strain evidence="2">CECT 8010</strain>
    </source>
</reference>